<feature type="domain" description="Nitroreductase" evidence="2">
    <location>
        <begin position="7"/>
        <end position="167"/>
    </location>
</feature>
<comment type="caution">
    <text evidence="3">The sequence shown here is derived from an EMBL/GenBank/DDBJ whole genome shotgun (WGS) entry which is preliminary data.</text>
</comment>
<dbReference type="EMBL" id="PQFZ01000001">
    <property type="protein sequence ID" value="POR57066.1"/>
    <property type="molecule type" value="Genomic_DNA"/>
</dbReference>
<protein>
    <submittedName>
        <fullName evidence="3">Nitroreductase</fullName>
    </submittedName>
</protein>
<dbReference type="Proteomes" id="UP000236919">
    <property type="component" value="Unassembled WGS sequence"/>
</dbReference>
<dbReference type="Pfam" id="PF00881">
    <property type="entry name" value="Nitroreductase"/>
    <property type="match status" value="1"/>
</dbReference>
<feature type="region of interest" description="Disordered" evidence="1">
    <location>
        <begin position="169"/>
        <end position="190"/>
    </location>
</feature>
<dbReference type="CDD" id="cd02136">
    <property type="entry name" value="PnbA_NfnB-like"/>
    <property type="match status" value="1"/>
</dbReference>
<dbReference type="PANTHER" id="PTHR23026:SF123">
    <property type="entry name" value="NAD(P)H NITROREDUCTASE RV3131-RELATED"/>
    <property type="match status" value="1"/>
</dbReference>
<sequence>MDILEAIHGRRAVRDYADKPPSESVIHSLIGEAVWAPSGINLQPWCFFVVDDPATLAACSAEAKALILKQTQLHPKLADMRERLASPQFNIFYNAPVLIVICSTTPDEMALKDCCLAAQTLMLAAHAQGLGTCWIGFSEAWLNTPAGKARLGIPVEFRPVAPIIIGYPSGPTQATERRKPDIRHVTADKS</sequence>
<dbReference type="PANTHER" id="PTHR23026">
    <property type="entry name" value="NADPH NITROREDUCTASE"/>
    <property type="match status" value="1"/>
</dbReference>
<evidence type="ECO:0000256" key="1">
    <source>
        <dbReference type="SAM" id="MobiDB-lite"/>
    </source>
</evidence>
<evidence type="ECO:0000259" key="2">
    <source>
        <dbReference type="Pfam" id="PF00881"/>
    </source>
</evidence>
<keyword evidence="4" id="KW-1185">Reference proteome</keyword>
<dbReference type="RefSeq" id="WP_103716588.1">
    <property type="nucleotide sequence ID" value="NZ_PQFZ01000001.1"/>
</dbReference>
<reference evidence="3 4" key="1">
    <citation type="submission" date="2018-01" db="EMBL/GenBank/DDBJ databases">
        <title>Genomic Encyclopedia of Type Strains, Phase III (KMG-III): the genomes of soil and plant-associated and newly described type strains.</title>
        <authorList>
            <person name="Whitman W."/>
        </authorList>
    </citation>
    <scope>NUCLEOTIDE SEQUENCE [LARGE SCALE GENOMIC DNA]</scope>
    <source>
        <strain evidence="3 4">1131</strain>
    </source>
</reference>
<feature type="compositionally biased region" description="Basic and acidic residues" evidence="1">
    <location>
        <begin position="175"/>
        <end position="190"/>
    </location>
</feature>
<gene>
    <name evidence="3" type="ORF">CYD53_101592</name>
</gene>
<dbReference type="GO" id="GO:0016491">
    <property type="term" value="F:oxidoreductase activity"/>
    <property type="evidence" value="ECO:0007669"/>
    <property type="project" value="InterPro"/>
</dbReference>
<proteinExistence type="predicted"/>
<dbReference type="SUPFAM" id="SSF55469">
    <property type="entry name" value="FMN-dependent nitroreductase-like"/>
    <property type="match status" value="1"/>
</dbReference>
<organism evidence="3 4">
    <name type="scientific">Bosea psychrotolerans</name>
    <dbReference type="NCBI Taxonomy" id="1871628"/>
    <lineage>
        <taxon>Bacteria</taxon>
        <taxon>Pseudomonadati</taxon>
        <taxon>Pseudomonadota</taxon>
        <taxon>Alphaproteobacteria</taxon>
        <taxon>Hyphomicrobiales</taxon>
        <taxon>Boseaceae</taxon>
        <taxon>Bosea</taxon>
    </lineage>
</organism>
<dbReference type="InterPro" id="IPR029479">
    <property type="entry name" value="Nitroreductase"/>
</dbReference>
<accession>A0A2S4MQM6</accession>
<dbReference type="InterPro" id="IPR000415">
    <property type="entry name" value="Nitroreductase-like"/>
</dbReference>
<dbReference type="OrthoDB" id="9802510at2"/>
<dbReference type="InterPro" id="IPR050627">
    <property type="entry name" value="Nitroreductase/BluB"/>
</dbReference>
<evidence type="ECO:0000313" key="3">
    <source>
        <dbReference type="EMBL" id="POR57066.1"/>
    </source>
</evidence>
<name>A0A2S4MQM6_9HYPH</name>
<dbReference type="AlphaFoldDB" id="A0A2S4MQM6"/>
<evidence type="ECO:0000313" key="4">
    <source>
        <dbReference type="Proteomes" id="UP000236919"/>
    </source>
</evidence>
<dbReference type="Gene3D" id="3.40.109.10">
    <property type="entry name" value="NADH Oxidase"/>
    <property type="match status" value="1"/>
</dbReference>